<proteinExistence type="predicted"/>
<evidence type="ECO:0000256" key="4">
    <source>
        <dbReference type="ARBA" id="ARBA00022692"/>
    </source>
</evidence>
<sequence length="461" mass="51581">MEKKMELRWPQQLLTASGKLPLWVWAAFMGYAVIMIVILHDYIGWKSVNVVLGLMSLPLVTRITAKNGNHYRYGLIAIATAVLACFVPTNTMLYFSIVFALLFVTEAGIGRINLMPLIMAILMSPLVQYAADVFSFPVRLQLTELVGKGMQLAGMEVTVRGNMILYMNNEFAVDPACMGLNMLVTSMITGLMMIAVNQQRYNRTLSNKWLLPVLTVMIVLNVFSNCVRMICLVLFNVLPDHPAHGWIGIACLFLYVMLPAMWLSGWLIRRYGKDNIARPVIAARLTGMGMLTAQLLLIISVAIAASVIKKEKAALQLDTSPVPIAAGWSVSRVDASILKLDNPQSLVYIKSIPGFYSGDHHPMICWRGSGFSFRQIEEQRIASNTVYTAILDDGAQKLYTAWWYDNGSSRTIDQFTWRWDVFRGANKYALINLTASSETELKAMTAEVMKKQPFNHILTGM</sequence>
<feature type="transmembrane region" description="Helical" evidence="8">
    <location>
        <begin position="247"/>
        <end position="268"/>
    </location>
</feature>
<feature type="transmembrane region" description="Helical" evidence="8">
    <location>
        <begin position="71"/>
        <end position="102"/>
    </location>
</feature>
<evidence type="ECO:0000256" key="1">
    <source>
        <dbReference type="ARBA" id="ARBA00004651"/>
    </source>
</evidence>
<organism evidence="9 10">
    <name type="scientific">Pseudobacter ginsenosidimutans</name>
    <dbReference type="NCBI Taxonomy" id="661488"/>
    <lineage>
        <taxon>Bacteria</taxon>
        <taxon>Pseudomonadati</taxon>
        <taxon>Bacteroidota</taxon>
        <taxon>Chitinophagia</taxon>
        <taxon>Chitinophagales</taxon>
        <taxon>Chitinophagaceae</taxon>
        <taxon>Pseudobacter</taxon>
    </lineage>
</organism>
<dbReference type="GO" id="GO:0008233">
    <property type="term" value="F:peptidase activity"/>
    <property type="evidence" value="ECO:0007669"/>
    <property type="project" value="UniProtKB-KW"/>
</dbReference>
<keyword evidence="4 8" id="KW-0812">Transmembrane</keyword>
<dbReference type="Pfam" id="PF09721">
    <property type="entry name" value="Exosortase_EpsH"/>
    <property type="match status" value="1"/>
</dbReference>
<accession>A0A4Q7MTK7</accession>
<dbReference type="InterPro" id="IPR019127">
    <property type="entry name" value="Exosortase"/>
</dbReference>
<keyword evidence="7 8" id="KW-0472">Membrane</keyword>
<dbReference type="GO" id="GO:0005886">
    <property type="term" value="C:plasma membrane"/>
    <property type="evidence" value="ECO:0007669"/>
    <property type="project" value="UniProtKB-SubCell"/>
</dbReference>
<dbReference type="AlphaFoldDB" id="A0A4Q7MTK7"/>
<gene>
    <name evidence="9" type="ORF">EV199_3151</name>
</gene>
<dbReference type="NCBIfam" id="TIGR04476">
    <property type="entry name" value="exosort_XrtN"/>
    <property type="match status" value="1"/>
</dbReference>
<evidence type="ECO:0000256" key="2">
    <source>
        <dbReference type="ARBA" id="ARBA00022475"/>
    </source>
</evidence>
<evidence type="ECO:0000256" key="7">
    <source>
        <dbReference type="ARBA" id="ARBA00023136"/>
    </source>
</evidence>
<dbReference type="InterPro" id="IPR031006">
    <property type="entry name" value="Exosort_XrtN"/>
</dbReference>
<feature type="transmembrane region" description="Helical" evidence="8">
    <location>
        <begin position="209"/>
        <end position="235"/>
    </location>
</feature>
<feature type="transmembrane region" description="Helical" evidence="8">
    <location>
        <begin position="114"/>
        <end position="131"/>
    </location>
</feature>
<evidence type="ECO:0000313" key="10">
    <source>
        <dbReference type="Proteomes" id="UP000293874"/>
    </source>
</evidence>
<dbReference type="InterPro" id="IPR026392">
    <property type="entry name" value="Exo/Archaeosortase_dom"/>
</dbReference>
<dbReference type="NCBIfam" id="TIGR04178">
    <property type="entry name" value="exo_archaeo"/>
    <property type="match status" value="1"/>
</dbReference>
<evidence type="ECO:0000256" key="5">
    <source>
        <dbReference type="ARBA" id="ARBA00022801"/>
    </source>
</evidence>
<comment type="subcellular location">
    <subcellularLocation>
        <location evidence="1">Cell membrane</location>
        <topology evidence="1">Multi-pass membrane protein</topology>
    </subcellularLocation>
</comment>
<keyword evidence="5" id="KW-0378">Hydrolase</keyword>
<keyword evidence="3" id="KW-0645">Protease</keyword>
<keyword evidence="6 8" id="KW-1133">Transmembrane helix</keyword>
<dbReference type="Proteomes" id="UP000293874">
    <property type="component" value="Unassembled WGS sequence"/>
</dbReference>
<evidence type="ECO:0000313" key="9">
    <source>
        <dbReference type="EMBL" id="RZS71249.1"/>
    </source>
</evidence>
<feature type="transmembrane region" description="Helical" evidence="8">
    <location>
        <begin position="289"/>
        <end position="308"/>
    </location>
</feature>
<feature type="transmembrane region" description="Helical" evidence="8">
    <location>
        <begin position="178"/>
        <end position="197"/>
    </location>
</feature>
<dbReference type="OrthoDB" id="783041at2"/>
<name>A0A4Q7MTK7_9BACT</name>
<keyword evidence="2" id="KW-1003">Cell membrane</keyword>
<evidence type="ECO:0000256" key="6">
    <source>
        <dbReference type="ARBA" id="ARBA00022989"/>
    </source>
</evidence>
<evidence type="ECO:0000256" key="3">
    <source>
        <dbReference type="ARBA" id="ARBA00022670"/>
    </source>
</evidence>
<evidence type="ECO:0000256" key="8">
    <source>
        <dbReference type="SAM" id="Phobius"/>
    </source>
</evidence>
<comment type="caution">
    <text evidence="9">The sequence shown here is derived from an EMBL/GenBank/DDBJ whole genome shotgun (WGS) entry which is preliminary data.</text>
</comment>
<feature type="transmembrane region" description="Helical" evidence="8">
    <location>
        <begin position="20"/>
        <end position="40"/>
    </location>
</feature>
<dbReference type="EMBL" id="SGXA01000002">
    <property type="protein sequence ID" value="RZS71249.1"/>
    <property type="molecule type" value="Genomic_DNA"/>
</dbReference>
<reference evidence="9 10" key="1">
    <citation type="submission" date="2019-02" db="EMBL/GenBank/DDBJ databases">
        <title>Genomic Encyclopedia of Type Strains, Phase IV (KMG-IV): sequencing the most valuable type-strain genomes for metagenomic binning, comparative biology and taxonomic classification.</title>
        <authorList>
            <person name="Goeker M."/>
        </authorList>
    </citation>
    <scope>NUCLEOTIDE SEQUENCE [LARGE SCALE GENOMIC DNA]</scope>
    <source>
        <strain evidence="9 10">DSM 18116</strain>
    </source>
</reference>
<keyword evidence="10" id="KW-1185">Reference proteome</keyword>
<protein>
    <submittedName>
        <fullName evidence="9">Exosortase N</fullName>
    </submittedName>
</protein>
<dbReference type="GO" id="GO:0006508">
    <property type="term" value="P:proteolysis"/>
    <property type="evidence" value="ECO:0007669"/>
    <property type="project" value="UniProtKB-KW"/>
</dbReference>
<dbReference type="RefSeq" id="WP_158643826.1">
    <property type="nucleotide sequence ID" value="NZ_CP042431.1"/>
</dbReference>